<sequence length="168" mass="19387">MEIQTNRLILRPYQKNDVEFLTSLLSNQEVVRYIGDGSIKDKEEIENFYSWIQRTYQQNSDYGLKVICLKETGERVGHAGLVPQRIEGEGELEVGYWIAREHWGKGYATEIAKELVKYGLYDLGERRLIALIQPDNRGSLNVAKKIGMYLDKQIKLKGQNVNVYATED</sequence>
<dbReference type="PANTHER" id="PTHR43792">
    <property type="entry name" value="GNAT FAMILY, PUTATIVE (AFU_ORTHOLOGUE AFUA_3G00765)-RELATED-RELATED"/>
    <property type="match status" value="1"/>
</dbReference>
<feature type="domain" description="N-acetyltransferase" evidence="1">
    <location>
        <begin position="8"/>
        <end position="168"/>
    </location>
</feature>
<keyword evidence="3" id="KW-1185">Reference proteome</keyword>
<gene>
    <name evidence="2" type="ORF">SAMN05216498_0729</name>
</gene>
<accession>A0A1G9WFE6</accession>
<dbReference type="InterPro" id="IPR051531">
    <property type="entry name" value="N-acetyltransferase"/>
</dbReference>
<dbReference type="Gene3D" id="3.40.630.30">
    <property type="match status" value="1"/>
</dbReference>
<evidence type="ECO:0000259" key="1">
    <source>
        <dbReference type="PROSITE" id="PS51186"/>
    </source>
</evidence>
<dbReference type="AlphaFoldDB" id="A0A1G9WFE6"/>
<dbReference type="GO" id="GO:0016747">
    <property type="term" value="F:acyltransferase activity, transferring groups other than amino-acyl groups"/>
    <property type="evidence" value="ECO:0007669"/>
    <property type="project" value="InterPro"/>
</dbReference>
<dbReference type="InterPro" id="IPR000182">
    <property type="entry name" value="GNAT_dom"/>
</dbReference>
<protein>
    <submittedName>
        <fullName evidence="2">Protein N-acetyltransferase, RimJ/RimL family</fullName>
    </submittedName>
</protein>
<organism evidence="2 3">
    <name type="scientific">Tenuibacillus multivorans</name>
    <dbReference type="NCBI Taxonomy" id="237069"/>
    <lineage>
        <taxon>Bacteria</taxon>
        <taxon>Bacillati</taxon>
        <taxon>Bacillota</taxon>
        <taxon>Bacilli</taxon>
        <taxon>Bacillales</taxon>
        <taxon>Bacillaceae</taxon>
        <taxon>Tenuibacillus</taxon>
    </lineage>
</organism>
<dbReference type="InterPro" id="IPR016181">
    <property type="entry name" value="Acyl_CoA_acyltransferase"/>
</dbReference>
<evidence type="ECO:0000313" key="3">
    <source>
        <dbReference type="Proteomes" id="UP000199334"/>
    </source>
</evidence>
<dbReference type="Pfam" id="PF13302">
    <property type="entry name" value="Acetyltransf_3"/>
    <property type="match status" value="1"/>
</dbReference>
<proteinExistence type="predicted"/>
<name>A0A1G9WFE6_9BACI</name>
<dbReference type="Proteomes" id="UP000199334">
    <property type="component" value="Unassembled WGS sequence"/>
</dbReference>
<keyword evidence="2" id="KW-0808">Transferase</keyword>
<dbReference type="PROSITE" id="PS51186">
    <property type="entry name" value="GNAT"/>
    <property type="match status" value="1"/>
</dbReference>
<dbReference type="STRING" id="237069.SAMN05216498_0729"/>
<dbReference type="OrthoDB" id="9798081at2"/>
<dbReference type="PANTHER" id="PTHR43792:SF1">
    <property type="entry name" value="N-ACETYLTRANSFERASE DOMAIN-CONTAINING PROTEIN"/>
    <property type="match status" value="1"/>
</dbReference>
<dbReference type="RefSeq" id="WP_093855243.1">
    <property type="nucleotide sequence ID" value="NZ_BJVZ01000003.1"/>
</dbReference>
<dbReference type="SUPFAM" id="SSF55729">
    <property type="entry name" value="Acyl-CoA N-acyltransferases (Nat)"/>
    <property type="match status" value="1"/>
</dbReference>
<evidence type="ECO:0000313" key="2">
    <source>
        <dbReference type="EMBL" id="SDM83274.1"/>
    </source>
</evidence>
<reference evidence="2 3" key="1">
    <citation type="submission" date="2016-10" db="EMBL/GenBank/DDBJ databases">
        <authorList>
            <person name="de Groot N.N."/>
        </authorList>
    </citation>
    <scope>NUCLEOTIDE SEQUENCE [LARGE SCALE GENOMIC DNA]</scope>
    <source>
        <strain evidence="2 3">CGMCC 1.3442</strain>
    </source>
</reference>
<dbReference type="EMBL" id="FNIG01000001">
    <property type="protein sequence ID" value="SDM83274.1"/>
    <property type="molecule type" value="Genomic_DNA"/>
</dbReference>